<dbReference type="PANTHER" id="PTHR33395:SF22">
    <property type="entry name" value="REVERSE TRANSCRIPTASE DOMAIN-CONTAINING PROTEIN"/>
    <property type="match status" value="1"/>
</dbReference>
<dbReference type="Proteomes" id="UP001623348">
    <property type="component" value="Unassembled WGS sequence"/>
</dbReference>
<evidence type="ECO:0000313" key="1">
    <source>
        <dbReference type="EMBL" id="GAB0193393.1"/>
    </source>
</evidence>
<gene>
    <name evidence="1" type="ORF">GRJ2_001804600</name>
</gene>
<reference evidence="1 2" key="1">
    <citation type="submission" date="2024-06" db="EMBL/GenBank/DDBJ databases">
        <title>The draft genome of Grus japonensis, version 3.</title>
        <authorList>
            <person name="Nabeshima K."/>
            <person name="Suzuki S."/>
            <person name="Onuma M."/>
        </authorList>
    </citation>
    <scope>NUCLEOTIDE SEQUENCE [LARGE SCALE GENOMIC DNA]</scope>
    <source>
        <strain evidence="1 2">451A</strain>
    </source>
</reference>
<dbReference type="PANTHER" id="PTHR33395">
    <property type="entry name" value="TRANSCRIPTASE, PUTATIVE-RELATED-RELATED"/>
    <property type="match status" value="1"/>
</dbReference>
<sequence>MEETFLTWLVSEPTREGVLMDLLFVNREELVDDVAVGGRLGHSNHEMIEFSVLGEVRKGVGRTTTLDFRSADFGLFRSLVGRGSPEGQRSPGRLDILQKGKGPGGVGRHWLNMSQQSAQVAEHPGLYQEWCGQQDQGSDHPPVLSTEKSNQVVKGLEHKPDEERLRELGVSSLKKRRLRGDLIALYNYLKGECSQVGVSLFSK</sequence>
<dbReference type="AlphaFoldDB" id="A0ABC9X6S4"/>
<organism evidence="1 2">
    <name type="scientific">Grus japonensis</name>
    <name type="common">Japanese crane</name>
    <name type="synonym">Red-crowned crane</name>
    <dbReference type="NCBI Taxonomy" id="30415"/>
    <lineage>
        <taxon>Eukaryota</taxon>
        <taxon>Metazoa</taxon>
        <taxon>Chordata</taxon>
        <taxon>Craniata</taxon>
        <taxon>Vertebrata</taxon>
        <taxon>Euteleostomi</taxon>
        <taxon>Archelosauria</taxon>
        <taxon>Archosauria</taxon>
        <taxon>Dinosauria</taxon>
        <taxon>Saurischia</taxon>
        <taxon>Theropoda</taxon>
        <taxon>Coelurosauria</taxon>
        <taxon>Aves</taxon>
        <taxon>Neognathae</taxon>
        <taxon>Neoaves</taxon>
        <taxon>Gruiformes</taxon>
        <taxon>Gruidae</taxon>
        <taxon>Grus</taxon>
    </lineage>
</organism>
<keyword evidence="2" id="KW-1185">Reference proteome</keyword>
<dbReference type="EMBL" id="BAAFJT010000009">
    <property type="protein sequence ID" value="GAB0193393.1"/>
    <property type="molecule type" value="Genomic_DNA"/>
</dbReference>
<protein>
    <submittedName>
        <fullName evidence="1">Uncharacterized protein</fullName>
    </submittedName>
</protein>
<comment type="caution">
    <text evidence="1">The sequence shown here is derived from an EMBL/GenBank/DDBJ whole genome shotgun (WGS) entry which is preliminary data.</text>
</comment>
<accession>A0ABC9X6S4</accession>
<evidence type="ECO:0000313" key="2">
    <source>
        <dbReference type="Proteomes" id="UP001623348"/>
    </source>
</evidence>
<name>A0ABC9X6S4_GRUJA</name>
<proteinExistence type="predicted"/>